<evidence type="ECO:0000313" key="2">
    <source>
        <dbReference type="EMBL" id="RNJ48999.1"/>
    </source>
</evidence>
<dbReference type="Proteomes" id="UP000268623">
    <property type="component" value="Unassembled WGS sequence"/>
</dbReference>
<dbReference type="InterPro" id="IPR036291">
    <property type="entry name" value="NAD(P)-bd_dom_sf"/>
</dbReference>
<dbReference type="Gene3D" id="3.40.50.720">
    <property type="entry name" value="NAD(P)-binding Rossmann-like Domain"/>
    <property type="match status" value="1"/>
</dbReference>
<protein>
    <submittedName>
        <fullName evidence="2">NAD-dependent epimerase/dehydratase family protein</fullName>
    </submittedName>
</protein>
<sequence>MSTDVTVFGFGPVGRETTRRLLAQGVSVRVAQRHAPPDLPQGANFIACDVLDAEAVRRTTEGAQQIVVAVGFPYAGDVWRVAWPRAMTNFVSACAATRARMVFVDNLYMYGPQNAPLREDMPLVPFGVKPAVRVEATRIWMAAAEAGRIRATALRASDFYGPGVTLSHLGANAFGAIAKSKRAFLLAPPDAQRDFAYVPDVARGVVTLLDAPDDAYGHAWHLPCAPTRTPREILTLGAQALDRAPRFFALPLASLPVLGLGLPLLREMTEMRFLWDRPYRVDAQKFSSRFWSDPTPLEVGAAATARSFVDGG</sequence>
<dbReference type="SUPFAM" id="SSF51735">
    <property type="entry name" value="NAD(P)-binding Rossmann-fold domains"/>
    <property type="match status" value="1"/>
</dbReference>
<dbReference type="OrthoDB" id="8205493at2"/>
<reference evidence="2 3" key="1">
    <citation type="submission" date="2018-08" db="EMBL/GenBank/DDBJ databases">
        <title>Genome sequence of Methylocystis hirsuta CSC1, a methanotroph able to accumulate PHAs.</title>
        <authorList>
            <person name="Bordel S."/>
            <person name="Rodriguez E."/>
            <person name="Gancedo J."/>
            <person name="Munoz R."/>
        </authorList>
    </citation>
    <scope>NUCLEOTIDE SEQUENCE [LARGE SCALE GENOMIC DNA]</scope>
    <source>
        <strain evidence="2 3">CSC1</strain>
    </source>
</reference>
<accession>A0A3M9XL78</accession>
<dbReference type="Pfam" id="PF01370">
    <property type="entry name" value="Epimerase"/>
    <property type="match status" value="1"/>
</dbReference>
<comment type="caution">
    <text evidence="2">The sequence shown here is derived from an EMBL/GenBank/DDBJ whole genome shotgun (WGS) entry which is preliminary data.</text>
</comment>
<dbReference type="RefSeq" id="WP_123174987.1">
    <property type="nucleotide sequence ID" value="NZ_QWDD01000001.1"/>
</dbReference>
<evidence type="ECO:0000259" key="1">
    <source>
        <dbReference type="Pfam" id="PF01370"/>
    </source>
</evidence>
<keyword evidence="3" id="KW-1185">Reference proteome</keyword>
<gene>
    <name evidence="2" type="ORF">D1O30_04620</name>
</gene>
<evidence type="ECO:0000313" key="3">
    <source>
        <dbReference type="Proteomes" id="UP000268623"/>
    </source>
</evidence>
<dbReference type="InterPro" id="IPR001509">
    <property type="entry name" value="Epimerase_deHydtase"/>
</dbReference>
<dbReference type="AlphaFoldDB" id="A0A3M9XL78"/>
<organism evidence="2 3">
    <name type="scientific">Methylocystis hirsuta</name>
    <dbReference type="NCBI Taxonomy" id="369798"/>
    <lineage>
        <taxon>Bacteria</taxon>
        <taxon>Pseudomonadati</taxon>
        <taxon>Pseudomonadota</taxon>
        <taxon>Alphaproteobacteria</taxon>
        <taxon>Hyphomicrobiales</taxon>
        <taxon>Methylocystaceae</taxon>
        <taxon>Methylocystis</taxon>
    </lineage>
</organism>
<name>A0A3M9XL78_9HYPH</name>
<dbReference type="EMBL" id="QWDD01000001">
    <property type="protein sequence ID" value="RNJ48999.1"/>
    <property type="molecule type" value="Genomic_DNA"/>
</dbReference>
<feature type="domain" description="NAD-dependent epimerase/dehydratase" evidence="1">
    <location>
        <begin position="9"/>
        <end position="215"/>
    </location>
</feature>
<proteinExistence type="predicted"/>